<gene>
    <name evidence="7" type="ORF">BN509_01389</name>
</gene>
<evidence type="ECO:0000256" key="4">
    <source>
        <dbReference type="PROSITE-ProRule" id="PRU10040"/>
    </source>
</evidence>
<evidence type="ECO:0000259" key="6">
    <source>
        <dbReference type="Pfam" id="PF01095"/>
    </source>
</evidence>
<feature type="active site" evidence="4">
    <location>
        <position position="177"/>
    </location>
</feature>
<dbReference type="PANTHER" id="PTHR31321">
    <property type="entry name" value="ACYL-COA THIOESTER HYDROLASE YBHC-RELATED"/>
    <property type="match status" value="1"/>
</dbReference>
<dbReference type="PROSITE" id="PS00503">
    <property type="entry name" value="PECTINESTERASE_2"/>
    <property type="match status" value="1"/>
</dbReference>
<dbReference type="Pfam" id="PF01095">
    <property type="entry name" value="Pectinesterase"/>
    <property type="match status" value="1"/>
</dbReference>
<organism evidence="7 8">
    <name type="scientific">Phocaeicola coprocola CAG:162</name>
    <dbReference type="NCBI Taxonomy" id="1263040"/>
    <lineage>
        <taxon>Bacteria</taxon>
        <taxon>Pseudomonadati</taxon>
        <taxon>Bacteroidota</taxon>
        <taxon>Bacteroidia</taxon>
        <taxon>Bacteroidales</taxon>
        <taxon>Bacteroidaceae</taxon>
        <taxon>Phocaeicola</taxon>
    </lineage>
</organism>
<dbReference type="SUPFAM" id="SSF51126">
    <property type="entry name" value="Pectin lyase-like"/>
    <property type="match status" value="1"/>
</dbReference>
<dbReference type="GO" id="GO:0030599">
    <property type="term" value="F:pectinesterase activity"/>
    <property type="evidence" value="ECO:0007669"/>
    <property type="project" value="UniProtKB-UniRule"/>
</dbReference>
<dbReference type="EC" id="3.1.1.11" evidence="5"/>
<dbReference type="InterPro" id="IPR000070">
    <property type="entry name" value="Pectinesterase_cat"/>
</dbReference>
<dbReference type="InterPro" id="IPR011050">
    <property type="entry name" value="Pectin_lyase_fold/virulence"/>
</dbReference>
<dbReference type="GO" id="GO:0045490">
    <property type="term" value="P:pectin catabolic process"/>
    <property type="evidence" value="ECO:0007669"/>
    <property type="project" value="UniProtKB-UniRule"/>
</dbReference>
<name>R6CBG0_9BACT</name>
<comment type="catalytic activity">
    <reaction evidence="5">
        <text>[(1-&gt;4)-alpha-D-galacturonosyl methyl ester](n) + n H2O = [(1-&gt;4)-alpha-D-galacturonosyl](n) + n methanol + n H(+)</text>
        <dbReference type="Rhea" id="RHEA:22380"/>
        <dbReference type="Rhea" id="RHEA-COMP:14570"/>
        <dbReference type="Rhea" id="RHEA-COMP:14573"/>
        <dbReference type="ChEBI" id="CHEBI:15377"/>
        <dbReference type="ChEBI" id="CHEBI:15378"/>
        <dbReference type="ChEBI" id="CHEBI:17790"/>
        <dbReference type="ChEBI" id="CHEBI:140522"/>
        <dbReference type="ChEBI" id="CHEBI:140523"/>
        <dbReference type="EC" id="3.1.1.11"/>
    </reaction>
</comment>
<dbReference type="UniPathway" id="UPA00545">
    <property type="reaction ID" value="UER00823"/>
</dbReference>
<evidence type="ECO:0000256" key="2">
    <source>
        <dbReference type="ARBA" id="ARBA00022801"/>
    </source>
</evidence>
<protein>
    <recommendedName>
        <fullName evidence="5">Pectinesterase</fullName>
        <ecNumber evidence="5">3.1.1.11</ecNumber>
    </recommendedName>
</protein>
<keyword evidence="2 5" id="KW-0378">Hydrolase</keyword>
<dbReference type="AlphaFoldDB" id="R6CBG0"/>
<comment type="caution">
    <text evidence="7">The sequence shown here is derived from an EMBL/GenBank/DDBJ whole genome shotgun (WGS) entry which is preliminary data.</text>
</comment>
<dbReference type="InterPro" id="IPR012334">
    <property type="entry name" value="Pectin_lyas_fold"/>
</dbReference>
<sequence>MGPFILASLEWEGLPKEKRRFAEPRELVVAQDKTGDYSTIAEALESVRAFMDFDVKIYVKKGTYKEKLIIPSWLQNVEIIGEDVQNTIITNADHANMNNMGTFRTYTVKVEGNHITFRNITIENNAPKLGQAVALHTEGDCLRFINCRFLGNQDTVYTGVAGTRLYFEDCYIEGTTDFIFGPSTAWFENCTIHSKANSYVTAASTPENIKYGYIFNNCKLTAEEGVDKVYLGRPWRPYAYTLFMNCELGKHIVKAGWDNWRNPKNEKTARYAEYKNTGEGADISQRVSWARQLSDKDVKMLVKSEFYTFSNTWDLY</sequence>
<reference evidence="7" key="1">
    <citation type="submission" date="2012-11" db="EMBL/GenBank/DDBJ databases">
        <title>Dependencies among metagenomic species, viruses, plasmids and units of genetic variation.</title>
        <authorList>
            <person name="Nielsen H.B."/>
            <person name="Almeida M."/>
            <person name="Juncker A.S."/>
            <person name="Rasmussen S."/>
            <person name="Li J."/>
            <person name="Sunagawa S."/>
            <person name="Plichta D."/>
            <person name="Gautier L."/>
            <person name="Le Chatelier E."/>
            <person name="Peletier E."/>
            <person name="Bonde I."/>
            <person name="Nielsen T."/>
            <person name="Manichanh C."/>
            <person name="Arumugam M."/>
            <person name="Batto J."/>
            <person name="Santos M.B.Q.D."/>
            <person name="Blom N."/>
            <person name="Borruel N."/>
            <person name="Burgdorf K.S."/>
            <person name="Boumezbeur F."/>
            <person name="Casellas F."/>
            <person name="Dore J."/>
            <person name="Guarner F."/>
            <person name="Hansen T."/>
            <person name="Hildebrand F."/>
            <person name="Kaas R.S."/>
            <person name="Kennedy S."/>
            <person name="Kristiansen K."/>
            <person name="Kultima J.R."/>
            <person name="Leonard P."/>
            <person name="Levenez F."/>
            <person name="Lund O."/>
            <person name="Moumen B."/>
            <person name="Le Paslier D."/>
            <person name="Pons N."/>
            <person name="Pedersen O."/>
            <person name="Prifti E."/>
            <person name="Qin J."/>
            <person name="Raes J."/>
            <person name="Tap J."/>
            <person name="Tims S."/>
            <person name="Ussery D.W."/>
            <person name="Yamada T."/>
            <person name="MetaHit consortium"/>
            <person name="Renault P."/>
            <person name="Sicheritz-Ponten T."/>
            <person name="Bork P."/>
            <person name="Wang J."/>
            <person name="Brunak S."/>
            <person name="Ehrlich S.D."/>
        </authorList>
    </citation>
    <scope>NUCLEOTIDE SEQUENCE [LARGE SCALE GENOMIC DNA]</scope>
</reference>
<dbReference type="GO" id="GO:0009279">
    <property type="term" value="C:cell outer membrane"/>
    <property type="evidence" value="ECO:0007669"/>
    <property type="project" value="TreeGrafter"/>
</dbReference>
<dbReference type="EMBL" id="CBCJ010000045">
    <property type="protein sequence ID" value="CDA70249.1"/>
    <property type="molecule type" value="Genomic_DNA"/>
</dbReference>
<comment type="similarity">
    <text evidence="1">Belongs to the pectinesterase family.</text>
</comment>
<feature type="domain" description="Pectinesterase catalytic" evidence="6">
    <location>
        <begin position="27"/>
        <end position="292"/>
    </location>
</feature>
<accession>R6CBG0</accession>
<evidence type="ECO:0000313" key="8">
    <source>
        <dbReference type="Proteomes" id="UP000018362"/>
    </source>
</evidence>
<dbReference type="InterPro" id="IPR033131">
    <property type="entry name" value="Pectinesterase_Asp_AS"/>
</dbReference>
<comment type="pathway">
    <text evidence="5">Glycan metabolism; pectin degradation; 2-dehydro-3-deoxy-D-gluconate from pectin: step 1/5.</text>
</comment>
<dbReference type="Proteomes" id="UP000018362">
    <property type="component" value="Unassembled WGS sequence"/>
</dbReference>
<evidence type="ECO:0000256" key="3">
    <source>
        <dbReference type="ARBA" id="ARBA00023085"/>
    </source>
</evidence>
<evidence type="ECO:0000313" key="7">
    <source>
        <dbReference type="EMBL" id="CDA70249.1"/>
    </source>
</evidence>
<keyword evidence="3 5" id="KW-0063">Aspartyl esterase</keyword>
<dbReference type="GO" id="GO:0042545">
    <property type="term" value="P:cell wall modification"/>
    <property type="evidence" value="ECO:0007669"/>
    <property type="project" value="UniProtKB-UniRule"/>
</dbReference>
<dbReference type="PANTHER" id="PTHR31321:SF57">
    <property type="entry name" value="PECTINESTERASE 53-RELATED"/>
    <property type="match status" value="1"/>
</dbReference>
<proteinExistence type="inferred from homology"/>
<evidence type="ECO:0000256" key="5">
    <source>
        <dbReference type="RuleBase" id="RU000589"/>
    </source>
</evidence>
<evidence type="ECO:0000256" key="1">
    <source>
        <dbReference type="ARBA" id="ARBA00008891"/>
    </source>
</evidence>
<dbReference type="Gene3D" id="2.160.20.10">
    <property type="entry name" value="Single-stranded right-handed beta-helix, Pectin lyase-like"/>
    <property type="match status" value="1"/>
</dbReference>